<dbReference type="GeneID" id="20678106"/>
<proteinExistence type="predicted"/>
<dbReference type="CDD" id="cd03507">
    <property type="entry name" value="Delta12-FADS-like"/>
    <property type="match status" value="1"/>
</dbReference>
<protein>
    <submittedName>
        <fullName evidence="3">Delta12-FADS-like protein</fullName>
    </submittedName>
</protein>
<sequence length="419" mass="48856">MNKTSPQSIRTDSRAIGKSYIDGIPNFTPLSWYAFALYTCQIYHVLRWIRVRSMKDIREVIPSHLLVRNTCRGLSVLGRDILVACSIFLCTLHIGRYLDTLVASTTMGLALLYSFRALLWCTYWILQGFALTGIWVIGHECGHGAFSAHGWLCDILGYACHTFLLTPYFSWKISHHRHHMKHASIEYDEPYIPKTRSDLGIPAEDEDEIDYEDYFGDTPIYTLFMLIRQQILAFPAYLVSNVSGQARYPKWTNHYNPDSVLFTREQRSAVLMSNLGILFMGFTLKWGCSRWGTSTVVQYYAMPWICVNHWFVMITYLQHTDPALPHYRSGQWNFQRGAAATMDREFLGFIGHFFLHDVAHFHVIHHFFPKMPFYHAQEATHHLQRLLGEHYHRSRKPVFQALWDNYNNCQFVEDKGQSC</sequence>
<name>W4K166_HETIT</name>
<dbReference type="HOGENOM" id="CLU_033094_0_0_1"/>
<keyword evidence="4" id="KW-1185">Reference proteome</keyword>
<evidence type="ECO:0000313" key="3">
    <source>
        <dbReference type="EMBL" id="ETW79557.1"/>
    </source>
</evidence>
<dbReference type="InParanoid" id="W4K166"/>
<keyword evidence="1" id="KW-1133">Transmembrane helix</keyword>
<reference evidence="3 4" key="1">
    <citation type="journal article" date="2012" name="New Phytol.">
        <title>Insight into trade-off between wood decay and parasitism from the genome of a fungal forest pathogen.</title>
        <authorList>
            <person name="Olson A."/>
            <person name="Aerts A."/>
            <person name="Asiegbu F."/>
            <person name="Belbahri L."/>
            <person name="Bouzid O."/>
            <person name="Broberg A."/>
            <person name="Canback B."/>
            <person name="Coutinho P.M."/>
            <person name="Cullen D."/>
            <person name="Dalman K."/>
            <person name="Deflorio G."/>
            <person name="van Diepen L.T."/>
            <person name="Dunand C."/>
            <person name="Duplessis S."/>
            <person name="Durling M."/>
            <person name="Gonthier P."/>
            <person name="Grimwood J."/>
            <person name="Fossdal C.G."/>
            <person name="Hansson D."/>
            <person name="Henrissat B."/>
            <person name="Hietala A."/>
            <person name="Himmelstrand K."/>
            <person name="Hoffmeister D."/>
            <person name="Hogberg N."/>
            <person name="James T.Y."/>
            <person name="Karlsson M."/>
            <person name="Kohler A."/>
            <person name="Kues U."/>
            <person name="Lee Y.H."/>
            <person name="Lin Y.C."/>
            <person name="Lind M."/>
            <person name="Lindquist E."/>
            <person name="Lombard V."/>
            <person name="Lucas S."/>
            <person name="Lunden K."/>
            <person name="Morin E."/>
            <person name="Murat C."/>
            <person name="Park J."/>
            <person name="Raffaello T."/>
            <person name="Rouze P."/>
            <person name="Salamov A."/>
            <person name="Schmutz J."/>
            <person name="Solheim H."/>
            <person name="Stahlberg J."/>
            <person name="Velez H."/>
            <person name="de Vries R.P."/>
            <person name="Wiebenga A."/>
            <person name="Woodward S."/>
            <person name="Yakovlev I."/>
            <person name="Garbelotto M."/>
            <person name="Martin F."/>
            <person name="Grigoriev I.V."/>
            <person name="Stenlid J."/>
        </authorList>
    </citation>
    <scope>NUCLEOTIDE SEQUENCE [LARGE SCALE GENOMIC DNA]</scope>
    <source>
        <strain evidence="3 4">TC 32-1</strain>
    </source>
</reference>
<accession>W4K166</accession>
<evidence type="ECO:0000256" key="1">
    <source>
        <dbReference type="SAM" id="Phobius"/>
    </source>
</evidence>
<dbReference type="GO" id="GO:0006629">
    <property type="term" value="P:lipid metabolic process"/>
    <property type="evidence" value="ECO:0007669"/>
    <property type="project" value="InterPro"/>
</dbReference>
<evidence type="ECO:0000313" key="4">
    <source>
        <dbReference type="Proteomes" id="UP000030671"/>
    </source>
</evidence>
<organism evidence="3 4">
    <name type="scientific">Heterobasidion irregulare (strain TC 32-1)</name>
    <dbReference type="NCBI Taxonomy" id="747525"/>
    <lineage>
        <taxon>Eukaryota</taxon>
        <taxon>Fungi</taxon>
        <taxon>Dikarya</taxon>
        <taxon>Basidiomycota</taxon>
        <taxon>Agaricomycotina</taxon>
        <taxon>Agaricomycetes</taxon>
        <taxon>Russulales</taxon>
        <taxon>Bondarzewiaceae</taxon>
        <taxon>Heterobasidion</taxon>
        <taxon>Heterobasidion annosum species complex</taxon>
    </lineage>
</organism>
<gene>
    <name evidence="3" type="primary">desa12</name>
    <name evidence="3" type="ORF">HETIRDRAFT_49416</name>
</gene>
<keyword evidence="1" id="KW-0472">Membrane</keyword>
<evidence type="ECO:0000259" key="2">
    <source>
        <dbReference type="Pfam" id="PF00487"/>
    </source>
</evidence>
<feature type="transmembrane region" description="Helical" evidence="1">
    <location>
        <begin position="117"/>
        <end position="137"/>
    </location>
</feature>
<dbReference type="EMBL" id="KI925460">
    <property type="protein sequence ID" value="ETW79557.1"/>
    <property type="molecule type" value="Genomic_DNA"/>
</dbReference>
<dbReference type="PANTHER" id="PTHR32100">
    <property type="entry name" value="OMEGA-6 FATTY ACID DESATURASE, CHLOROPLASTIC"/>
    <property type="match status" value="1"/>
</dbReference>
<feature type="domain" description="Fatty acid desaturase" evidence="2">
    <location>
        <begin position="120"/>
        <end position="393"/>
    </location>
</feature>
<dbReference type="RefSeq" id="XP_009547948.1">
    <property type="nucleotide sequence ID" value="XM_009549653.1"/>
</dbReference>
<dbReference type="InterPro" id="IPR005804">
    <property type="entry name" value="FA_desaturase_dom"/>
</dbReference>
<dbReference type="eggNOG" id="ENOG502QQNB">
    <property type="taxonomic scope" value="Eukaryota"/>
</dbReference>
<keyword evidence="1" id="KW-0812">Transmembrane</keyword>
<feature type="transmembrane region" description="Helical" evidence="1">
    <location>
        <begin position="149"/>
        <end position="171"/>
    </location>
</feature>
<dbReference type="OrthoDB" id="1461976at2759"/>
<dbReference type="Proteomes" id="UP000030671">
    <property type="component" value="Unassembled WGS sequence"/>
</dbReference>
<dbReference type="Pfam" id="PF00487">
    <property type="entry name" value="FA_desaturase"/>
    <property type="match status" value="1"/>
</dbReference>
<dbReference type="InterPro" id="IPR012171">
    <property type="entry name" value="Fatty_acid_desaturase"/>
</dbReference>
<dbReference type="GO" id="GO:0016491">
    <property type="term" value="F:oxidoreductase activity"/>
    <property type="evidence" value="ECO:0007669"/>
    <property type="project" value="InterPro"/>
</dbReference>
<dbReference type="AlphaFoldDB" id="W4K166"/>
<dbReference type="KEGG" id="hir:HETIRDRAFT_49416"/>